<dbReference type="RefSeq" id="WP_188027491.1">
    <property type="nucleotide sequence ID" value="NZ_JACHGR010000009.1"/>
</dbReference>
<evidence type="ECO:0000313" key="6">
    <source>
        <dbReference type="Proteomes" id="UP000585721"/>
    </source>
</evidence>
<proteinExistence type="predicted"/>
<dbReference type="PROSITE" id="PS50987">
    <property type="entry name" value="HTH_ARSR_2"/>
    <property type="match status" value="1"/>
</dbReference>
<dbReference type="InterPro" id="IPR011991">
    <property type="entry name" value="ArsR-like_HTH"/>
</dbReference>
<dbReference type="FunFam" id="1.10.10.10:FF:000403">
    <property type="entry name" value="ArsR family transcriptional regulator"/>
    <property type="match status" value="1"/>
</dbReference>
<dbReference type="SUPFAM" id="SSF46785">
    <property type="entry name" value="Winged helix' DNA-binding domain"/>
    <property type="match status" value="1"/>
</dbReference>
<dbReference type="PANTHER" id="PTHR33154:SF28">
    <property type="entry name" value="HTH-TYPE TRANSCRIPTIONAL REGULATOR YGAV-RELATED"/>
    <property type="match status" value="1"/>
</dbReference>
<dbReference type="InterPro" id="IPR051081">
    <property type="entry name" value="HTH_MetalResp_TranReg"/>
</dbReference>
<dbReference type="GO" id="GO:0003677">
    <property type="term" value="F:DNA binding"/>
    <property type="evidence" value="ECO:0007669"/>
    <property type="project" value="UniProtKB-KW"/>
</dbReference>
<dbReference type="Pfam" id="PF01022">
    <property type="entry name" value="HTH_5"/>
    <property type="match status" value="1"/>
</dbReference>
<dbReference type="AlphaFoldDB" id="A0A841GNU0"/>
<dbReference type="GO" id="GO:0003700">
    <property type="term" value="F:DNA-binding transcription factor activity"/>
    <property type="evidence" value="ECO:0007669"/>
    <property type="project" value="InterPro"/>
</dbReference>
<evidence type="ECO:0000256" key="3">
    <source>
        <dbReference type="ARBA" id="ARBA00023163"/>
    </source>
</evidence>
<protein>
    <submittedName>
        <fullName evidence="5">DNA-binding transcriptional ArsR family regulator</fullName>
    </submittedName>
</protein>
<organism evidence="5 6">
    <name type="scientific">Tolumonas osonensis</name>
    <dbReference type="NCBI Taxonomy" id="675874"/>
    <lineage>
        <taxon>Bacteria</taxon>
        <taxon>Pseudomonadati</taxon>
        <taxon>Pseudomonadota</taxon>
        <taxon>Gammaproteobacteria</taxon>
        <taxon>Aeromonadales</taxon>
        <taxon>Aeromonadaceae</taxon>
        <taxon>Tolumonas</taxon>
    </lineage>
</organism>
<comment type="caution">
    <text evidence="5">The sequence shown here is derived from an EMBL/GenBank/DDBJ whole genome shotgun (WGS) entry which is preliminary data.</text>
</comment>
<evidence type="ECO:0000313" key="5">
    <source>
        <dbReference type="EMBL" id="MBB6056781.1"/>
    </source>
</evidence>
<dbReference type="InterPro" id="IPR036390">
    <property type="entry name" value="WH_DNA-bd_sf"/>
</dbReference>
<dbReference type="InterPro" id="IPR001845">
    <property type="entry name" value="HTH_ArsR_DNA-bd_dom"/>
</dbReference>
<dbReference type="Gene3D" id="1.10.10.10">
    <property type="entry name" value="Winged helix-like DNA-binding domain superfamily/Winged helix DNA-binding domain"/>
    <property type="match status" value="1"/>
</dbReference>
<feature type="domain" description="HTH arsR-type" evidence="4">
    <location>
        <begin position="5"/>
        <end position="99"/>
    </location>
</feature>
<reference evidence="5 6" key="1">
    <citation type="submission" date="2020-08" db="EMBL/GenBank/DDBJ databases">
        <title>Genomic Encyclopedia of Type Strains, Phase IV (KMG-IV): sequencing the most valuable type-strain genomes for metagenomic binning, comparative biology and taxonomic classification.</title>
        <authorList>
            <person name="Goeker M."/>
        </authorList>
    </citation>
    <scope>NUCLEOTIDE SEQUENCE [LARGE SCALE GENOMIC DNA]</scope>
    <source>
        <strain evidence="5 6">DSM 22975</strain>
    </source>
</reference>
<keyword evidence="1" id="KW-0805">Transcription regulation</keyword>
<gene>
    <name evidence="5" type="ORF">HNR75_002720</name>
</gene>
<dbReference type="Proteomes" id="UP000585721">
    <property type="component" value="Unassembled WGS sequence"/>
</dbReference>
<dbReference type="SMART" id="SM00418">
    <property type="entry name" value="HTH_ARSR"/>
    <property type="match status" value="1"/>
</dbReference>
<dbReference type="InterPro" id="IPR036388">
    <property type="entry name" value="WH-like_DNA-bd_sf"/>
</dbReference>
<evidence type="ECO:0000256" key="1">
    <source>
        <dbReference type="ARBA" id="ARBA00023015"/>
    </source>
</evidence>
<evidence type="ECO:0000256" key="2">
    <source>
        <dbReference type="ARBA" id="ARBA00023125"/>
    </source>
</evidence>
<dbReference type="NCBIfam" id="NF033788">
    <property type="entry name" value="HTH_metalloreg"/>
    <property type="match status" value="1"/>
</dbReference>
<accession>A0A841GNU0</accession>
<name>A0A841GNU0_9GAMM</name>
<dbReference type="EMBL" id="JACHGR010000009">
    <property type="protein sequence ID" value="MBB6056781.1"/>
    <property type="molecule type" value="Genomic_DNA"/>
</dbReference>
<keyword evidence="6" id="KW-1185">Reference proteome</keyword>
<dbReference type="CDD" id="cd00090">
    <property type="entry name" value="HTH_ARSR"/>
    <property type="match status" value="1"/>
</dbReference>
<dbReference type="PRINTS" id="PR00778">
    <property type="entry name" value="HTHARSR"/>
</dbReference>
<keyword evidence="2 5" id="KW-0238">DNA-binding</keyword>
<sequence length="99" mass="10887">MSIEEMELGADQAVSLLKAMANRHRLIILCCLQGGELSVGELNQKIGLSQSALSQHLALLRRDKLVNTRKEAQTVYYSLSSGEVEAIIATLHSLYCVSR</sequence>
<dbReference type="PANTHER" id="PTHR33154">
    <property type="entry name" value="TRANSCRIPTIONAL REGULATOR, ARSR FAMILY"/>
    <property type="match status" value="1"/>
</dbReference>
<evidence type="ECO:0000259" key="4">
    <source>
        <dbReference type="PROSITE" id="PS50987"/>
    </source>
</evidence>
<keyword evidence="3" id="KW-0804">Transcription</keyword>